<keyword evidence="5 15" id="KW-1003">Cell membrane</keyword>
<dbReference type="GO" id="GO:0016773">
    <property type="term" value="F:phosphotransferase activity, alcohol group as acceptor"/>
    <property type="evidence" value="ECO:0007669"/>
    <property type="project" value="UniProtKB-UniRule"/>
</dbReference>
<keyword evidence="17" id="KW-1185">Reference proteome</keyword>
<dbReference type="EC" id="2.7.1.166" evidence="4 15"/>
<comment type="pathway">
    <text evidence="2 15">Bacterial outer membrane biogenesis; LPS core biosynthesis.</text>
</comment>
<evidence type="ECO:0000313" key="16">
    <source>
        <dbReference type="EMBL" id="KGM55526.1"/>
    </source>
</evidence>
<dbReference type="STRING" id="1385517.N800_14310"/>
<comment type="caution">
    <text evidence="16">The sequence shown here is derived from an EMBL/GenBank/DDBJ whole genome shotgun (WGS) entry which is preliminary data.</text>
</comment>
<dbReference type="GO" id="GO:0009244">
    <property type="term" value="P:lipopolysaccharide core region biosynthetic process"/>
    <property type="evidence" value="ECO:0007669"/>
    <property type="project" value="UniProtKB-UniRule"/>
</dbReference>
<sequence>MTGYDAAEGLVPFREDSGYGAILFDTTRVRQAAPEWFSPQHWGTRARPVESGGRGGAWFIDAPFGPVLLRRYLRGGVAANFSRDRYWWRGAATTRSFAEFRLTRAVAARGVPVPRPVAAYYRREGLFYTAAILLDRLEDVRSLADRAAVAGDGAPWEEAGRLIARSHRAGLDHADLNAHNLLFDPGGNGWVIDLDRGQLRIPATGWRRGNLQRLHRSLMKLRGQRSEEEVERDFQRLRSAYDMAWSRGT</sequence>
<dbReference type="Pfam" id="PF06293">
    <property type="entry name" value="Kdo"/>
    <property type="match status" value="1"/>
</dbReference>
<accession>A0A0A0EX60</accession>
<organism evidence="16 17">
    <name type="scientific">Lysobacter daejeonensis GH1-9</name>
    <dbReference type="NCBI Taxonomy" id="1385517"/>
    <lineage>
        <taxon>Bacteria</taxon>
        <taxon>Pseudomonadati</taxon>
        <taxon>Pseudomonadota</taxon>
        <taxon>Gammaproteobacteria</taxon>
        <taxon>Lysobacterales</taxon>
        <taxon>Lysobacteraceae</taxon>
        <taxon>Aerolutibacter</taxon>
    </lineage>
</organism>
<evidence type="ECO:0000256" key="13">
    <source>
        <dbReference type="ARBA" id="ARBA00029511"/>
    </source>
</evidence>
<dbReference type="SUPFAM" id="SSF56112">
    <property type="entry name" value="Protein kinase-like (PK-like)"/>
    <property type="match status" value="1"/>
</dbReference>
<proteinExistence type="inferred from homology"/>
<evidence type="ECO:0000256" key="6">
    <source>
        <dbReference type="ARBA" id="ARBA00022519"/>
    </source>
</evidence>
<dbReference type="InterPro" id="IPR022826">
    <property type="entry name" value="KDO_kinase"/>
</dbReference>
<evidence type="ECO:0000256" key="5">
    <source>
        <dbReference type="ARBA" id="ARBA00022475"/>
    </source>
</evidence>
<gene>
    <name evidence="15" type="primary">kdkA</name>
    <name evidence="16" type="ORF">N800_14310</name>
</gene>
<evidence type="ECO:0000256" key="9">
    <source>
        <dbReference type="ARBA" id="ARBA00022777"/>
    </source>
</evidence>
<dbReference type="RefSeq" id="WP_036135475.1">
    <property type="nucleotide sequence ID" value="NZ_AVPU01000005.1"/>
</dbReference>
<dbReference type="GO" id="GO:0005886">
    <property type="term" value="C:plasma membrane"/>
    <property type="evidence" value="ECO:0007669"/>
    <property type="project" value="UniProtKB-SubCell"/>
</dbReference>
<evidence type="ECO:0000313" key="17">
    <source>
        <dbReference type="Proteomes" id="UP000029998"/>
    </source>
</evidence>
<dbReference type="NCBIfam" id="NF002475">
    <property type="entry name" value="PRK01723.1"/>
    <property type="match status" value="1"/>
</dbReference>
<keyword evidence="11 15" id="KW-0448">Lipopolysaccharide biosynthesis</keyword>
<dbReference type="InterPro" id="IPR011009">
    <property type="entry name" value="Kinase-like_dom_sf"/>
</dbReference>
<evidence type="ECO:0000256" key="12">
    <source>
        <dbReference type="ARBA" id="ARBA00023136"/>
    </source>
</evidence>
<evidence type="ECO:0000256" key="14">
    <source>
        <dbReference type="ARBA" id="ARBA00034417"/>
    </source>
</evidence>
<keyword evidence="10 15" id="KW-0067">ATP-binding</keyword>
<keyword evidence="9 15" id="KW-0418">Kinase</keyword>
<comment type="catalytic activity">
    <reaction evidence="14 15">
        <text>an alpha-Kdo-(2-&gt;6)-lipid IVA + ATP = a 4-O-phospho-alpha-Kdo-(2-&gt;6)-lipid IVA + ADP + H(+)</text>
        <dbReference type="Rhea" id="RHEA:74271"/>
        <dbReference type="ChEBI" id="CHEBI:15378"/>
        <dbReference type="ChEBI" id="CHEBI:30616"/>
        <dbReference type="ChEBI" id="CHEBI:176428"/>
        <dbReference type="ChEBI" id="CHEBI:193140"/>
        <dbReference type="ChEBI" id="CHEBI:456216"/>
        <dbReference type="EC" id="2.7.1.166"/>
    </reaction>
</comment>
<evidence type="ECO:0000256" key="10">
    <source>
        <dbReference type="ARBA" id="ARBA00022840"/>
    </source>
</evidence>
<dbReference type="UniPathway" id="UPA00958"/>
<evidence type="ECO:0000256" key="11">
    <source>
        <dbReference type="ARBA" id="ARBA00022985"/>
    </source>
</evidence>
<evidence type="ECO:0000256" key="3">
    <source>
        <dbReference type="ARBA" id="ARBA00010327"/>
    </source>
</evidence>
<keyword evidence="7 15" id="KW-0808">Transferase</keyword>
<keyword evidence="8 15" id="KW-0547">Nucleotide-binding</keyword>
<dbReference type="Gene3D" id="1.10.510.10">
    <property type="entry name" value="Transferase(Phosphotransferase) domain 1"/>
    <property type="match status" value="1"/>
</dbReference>
<evidence type="ECO:0000256" key="15">
    <source>
        <dbReference type="HAMAP-Rule" id="MF_00521"/>
    </source>
</evidence>
<dbReference type="HAMAP" id="MF_00521">
    <property type="entry name" value="KDO_kinase"/>
    <property type="match status" value="1"/>
</dbReference>
<evidence type="ECO:0000256" key="2">
    <source>
        <dbReference type="ARBA" id="ARBA00004713"/>
    </source>
</evidence>
<dbReference type="EMBL" id="AVPU01000005">
    <property type="protein sequence ID" value="KGM55526.1"/>
    <property type="molecule type" value="Genomic_DNA"/>
</dbReference>
<dbReference type="AlphaFoldDB" id="A0A0A0EX60"/>
<protein>
    <recommendedName>
        <fullName evidence="13 15">3-deoxy-D-manno-octulosonic acid kinase</fullName>
        <shortName evidence="15">Kdo kinase</shortName>
        <ecNumber evidence="4 15">2.7.1.166</ecNumber>
    </recommendedName>
</protein>
<evidence type="ECO:0000256" key="7">
    <source>
        <dbReference type="ARBA" id="ARBA00022679"/>
    </source>
</evidence>
<dbReference type="eggNOG" id="COG3642">
    <property type="taxonomic scope" value="Bacteria"/>
</dbReference>
<feature type="active site" evidence="15">
    <location>
        <position position="175"/>
    </location>
</feature>
<comment type="subcellular location">
    <subcellularLocation>
        <location evidence="1 15">Cell inner membrane</location>
        <topology evidence="1 15">Peripheral membrane protein</topology>
        <orientation evidence="1 15">Cytoplasmic side</orientation>
    </subcellularLocation>
</comment>
<dbReference type="Proteomes" id="UP000029998">
    <property type="component" value="Unassembled WGS sequence"/>
</dbReference>
<comment type="similarity">
    <text evidence="3 15">Belongs to the protein kinase superfamily. KdkA/RfaP family.</text>
</comment>
<evidence type="ECO:0000256" key="8">
    <source>
        <dbReference type="ARBA" id="ARBA00022741"/>
    </source>
</evidence>
<dbReference type="GO" id="GO:0005524">
    <property type="term" value="F:ATP binding"/>
    <property type="evidence" value="ECO:0007669"/>
    <property type="project" value="UniProtKB-UniRule"/>
</dbReference>
<name>A0A0A0EX60_9GAMM</name>
<evidence type="ECO:0000256" key="1">
    <source>
        <dbReference type="ARBA" id="ARBA00004515"/>
    </source>
</evidence>
<evidence type="ECO:0000256" key="4">
    <source>
        <dbReference type="ARBA" id="ARBA00011988"/>
    </source>
</evidence>
<keyword evidence="6 15" id="KW-0997">Cell inner membrane</keyword>
<reference evidence="16 17" key="1">
    <citation type="submission" date="2013-08" db="EMBL/GenBank/DDBJ databases">
        <title>Genome sequencing of Lysobacter.</title>
        <authorList>
            <person name="Zhang S."/>
            <person name="Wang G."/>
        </authorList>
    </citation>
    <scope>NUCLEOTIDE SEQUENCE [LARGE SCALE GENOMIC DNA]</scope>
    <source>
        <strain evidence="16 17">GH1-9</strain>
    </source>
</reference>
<comment type="function">
    <text evidence="15">Catalyzes the ATP-dependent phosphorylation of the 3-deoxy-D-manno-octulosonic acid (Kdo) residue in Kdo-lipid IV(A) at the 4-OH position.</text>
</comment>
<keyword evidence="12 15" id="KW-0472">Membrane</keyword>
<dbReference type="OrthoDB" id="6854449at2"/>
<dbReference type="GO" id="GO:0016301">
    <property type="term" value="F:kinase activity"/>
    <property type="evidence" value="ECO:0007669"/>
    <property type="project" value="UniProtKB-KW"/>
</dbReference>